<dbReference type="Proteomes" id="UP001486888">
    <property type="component" value="Chromosome"/>
</dbReference>
<dbReference type="InterPro" id="IPR013538">
    <property type="entry name" value="ASHA1/2-like_C"/>
</dbReference>
<sequence>MNSDLDLVIEQVIRAPRSIVWKAWTDPANFAQWWIPRPYTCRVEAFDARSGGGFITQMSEDGITFVPHMDAAFLVVEPEHRLVFTNAVDSALRPANPMPVAVTGEITLSDHSEGTLYRIVARHGGVAARKAHDDLGLREGWTFVTQQLATLAEASSTS</sequence>
<keyword evidence="4" id="KW-1185">Reference proteome</keyword>
<comment type="similarity">
    <text evidence="1">Belongs to the AHA1 family.</text>
</comment>
<evidence type="ECO:0000313" key="3">
    <source>
        <dbReference type="EMBL" id="XAO44868.1"/>
    </source>
</evidence>
<organism evidence="3 4">
    <name type="scientific">Glutamicibacter ectropisis</name>
    <dbReference type="NCBI Taxonomy" id="3046593"/>
    <lineage>
        <taxon>Bacteria</taxon>
        <taxon>Bacillati</taxon>
        <taxon>Actinomycetota</taxon>
        <taxon>Actinomycetes</taxon>
        <taxon>Micrococcales</taxon>
        <taxon>Micrococcaceae</taxon>
        <taxon>Glutamicibacter</taxon>
    </lineage>
</organism>
<dbReference type="SUPFAM" id="SSF55961">
    <property type="entry name" value="Bet v1-like"/>
    <property type="match status" value="1"/>
</dbReference>
<evidence type="ECO:0000313" key="4">
    <source>
        <dbReference type="Proteomes" id="UP001486888"/>
    </source>
</evidence>
<evidence type="ECO:0000259" key="2">
    <source>
        <dbReference type="Pfam" id="PF08327"/>
    </source>
</evidence>
<dbReference type="Pfam" id="PF08327">
    <property type="entry name" value="AHSA1"/>
    <property type="match status" value="1"/>
</dbReference>
<accession>A0AAU6WCN4</accession>
<proteinExistence type="inferred from homology"/>
<dbReference type="KEGG" id="gey:QMQ05_10920"/>
<evidence type="ECO:0000256" key="1">
    <source>
        <dbReference type="ARBA" id="ARBA00006817"/>
    </source>
</evidence>
<gene>
    <name evidence="3" type="ORF">QMQ05_10920</name>
</gene>
<protein>
    <submittedName>
        <fullName evidence="3">SRPBCC domain-containing protein</fullName>
    </submittedName>
</protein>
<feature type="domain" description="Activator of Hsp90 ATPase homologue 1/2-like C-terminal" evidence="2">
    <location>
        <begin position="14"/>
        <end position="152"/>
    </location>
</feature>
<dbReference type="EMBL" id="CP125942">
    <property type="protein sequence ID" value="XAO44868.1"/>
    <property type="molecule type" value="Genomic_DNA"/>
</dbReference>
<dbReference type="RefSeq" id="WP_345469988.1">
    <property type="nucleotide sequence ID" value="NZ_CP125942.1"/>
</dbReference>
<dbReference type="AlphaFoldDB" id="A0AAU6WCN4"/>
<dbReference type="Gene3D" id="3.30.530.20">
    <property type="match status" value="1"/>
</dbReference>
<reference evidence="3 4" key="1">
    <citation type="submission" date="2023-05" db="EMBL/GenBank/DDBJ databases">
        <title>Glutamicibacter sp. B1, complete genome.</title>
        <authorList>
            <person name="Long Y.H."/>
            <person name="Fang T."/>
            <person name="Li X.Y."/>
        </authorList>
    </citation>
    <scope>NUCLEOTIDE SEQUENCE [LARGE SCALE GENOMIC DNA]</scope>
    <source>
        <strain evidence="3 4">B1</strain>
    </source>
</reference>
<dbReference type="InterPro" id="IPR023393">
    <property type="entry name" value="START-like_dom_sf"/>
</dbReference>
<name>A0AAU6WCN4_9MICC</name>